<proteinExistence type="inferred from homology"/>
<dbReference type="PANTHER" id="PTHR22916:SF3">
    <property type="entry name" value="UDP-GLCNAC:BETAGAL BETA-1,3-N-ACETYLGLUCOSAMINYLTRANSFERASE-LIKE PROTEIN 1"/>
    <property type="match status" value="1"/>
</dbReference>
<accession>A0A3A1RDK1</accession>
<evidence type="ECO:0000259" key="2">
    <source>
        <dbReference type="Pfam" id="PF00535"/>
    </source>
</evidence>
<keyword evidence="4" id="KW-1185">Reference proteome</keyword>
<dbReference type="InterPro" id="IPR001173">
    <property type="entry name" value="Glyco_trans_2-like"/>
</dbReference>
<dbReference type="PANTHER" id="PTHR22916">
    <property type="entry name" value="GLYCOSYLTRANSFERASE"/>
    <property type="match status" value="1"/>
</dbReference>
<comment type="similarity">
    <text evidence="1">Belongs to the glycosyltransferase 2 family.</text>
</comment>
<feature type="domain" description="Glycosyltransferase 2-like" evidence="2">
    <location>
        <begin position="4"/>
        <end position="111"/>
    </location>
</feature>
<evidence type="ECO:0000313" key="4">
    <source>
        <dbReference type="Proteomes" id="UP000265801"/>
    </source>
</evidence>
<dbReference type="SUPFAM" id="SSF53448">
    <property type="entry name" value="Nucleotide-diphospho-sugar transferases"/>
    <property type="match status" value="1"/>
</dbReference>
<dbReference type="GO" id="GO:0016758">
    <property type="term" value="F:hexosyltransferase activity"/>
    <property type="evidence" value="ECO:0007669"/>
    <property type="project" value="UniProtKB-ARBA"/>
</dbReference>
<gene>
    <name evidence="3" type="ORF">D3H55_01390</name>
</gene>
<dbReference type="RefSeq" id="WP_119545104.1">
    <property type="nucleotide sequence ID" value="NZ_QXIR01000001.1"/>
</dbReference>
<dbReference type="Pfam" id="PF00535">
    <property type="entry name" value="Glycos_transf_2"/>
    <property type="match status" value="1"/>
</dbReference>
<evidence type="ECO:0000256" key="1">
    <source>
        <dbReference type="ARBA" id="ARBA00006739"/>
    </source>
</evidence>
<sequence length="251" mass="28506">MKVSIIIPFYNCPYVDQAVKSALNQTYPNIEVIVVNDGSTQHTEKLSPYLSRIKYIQKPNGGTATALNAGIDAATGDYFAWLSSDDLFLPNKTASQLAFMRNSNARLSYTGFKFMDSNGSVTSEMRYRDTTWQGMVDTLAVRCPINGCTVMADMDLIRQAGKFDESLRYTHDYDMWCKLSLLVPMKYMDLLTVQYRVHDNMGTKKHHSELLAEAEQVKNRYKQPFSLFNENGAAARRKLGSIPLRKKRKPL</sequence>
<keyword evidence="3" id="KW-0808">Transferase</keyword>
<evidence type="ECO:0000313" key="3">
    <source>
        <dbReference type="EMBL" id="RIW39035.1"/>
    </source>
</evidence>
<dbReference type="OrthoDB" id="396512at2"/>
<reference evidence="3 4" key="1">
    <citation type="submission" date="2018-09" db="EMBL/GenBank/DDBJ databases">
        <title>Bacillus saliacetes sp. nov., isolated from Thai shrimp paste (Ka-pi).</title>
        <authorList>
            <person name="Daroonpunt R."/>
            <person name="Tanasupawat S."/>
            <person name="Yiamsombut S."/>
        </authorList>
    </citation>
    <scope>NUCLEOTIDE SEQUENCE [LARGE SCALE GENOMIC DNA]</scope>
    <source>
        <strain evidence="3 4">SKP7-4</strain>
    </source>
</reference>
<dbReference type="AlphaFoldDB" id="A0A3A1RDK1"/>
<dbReference type="Gene3D" id="3.90.550.10">
    <property type="entry name" value="Spore Coat Polysaccharide Biosynthesis Protein SpsA, Chain A"/>
    <property type="match status" value="1"/>
</dbReference>
<dbReference type="EMBL" id="QXIR01000001">
    <property type="protein sequence ID" value="RIW39035.1"/>
    <property type="molecule type" value="Genomic_DNA"/>
</dbReference>
<protein>
    <submittedName>
        <fullName evidence="3">Glycosyltransferase</fullName>
    </submittedName>
</protein>
<dbReference type="InterPro" id="IPR029044">
    <property type="entry name" value="Nucleotide-diphossugar_trans"/>
</dbReference>
<comment type="caution">
    <text evidence="3">The sequence shown here is derived from an EMBL/GenBank/DDBJ whole genome shotgun (WGS) entry which is preliminary data.</text>
</comment>
<dbReference type="Proteomes" id="UP000265801">
    <property type="component" value="Unassembled WGS sequence"/>
</dbReference>
<organism evidence="3 4">
    <name type="scientific">Bacillus salacetis</name>
    <dbReference type="NCBI Taxonomy" id="2315464"/>
    <lineage>
        <taxon>Bacteria</taxon>
        <taxon>Bacillati</taxon>
        <taxon>Bacillota</taxon>
        <taxon>Bacilli</taxon>
        <taxon>Bacillales</taxon>
        <taxon>Bacillaceae</taxon>
        <taxon>Bacillus</taxon>
    </lineage>
</organism>
<name>A0A3A1RDK1_9BACI</name>